<sequence>MPSSIVKPVIGTKITKRKLEGSTLSQRQVVQKNKESEDHLNNFLNEPVDKQVQKVTIKSEKNQNYNDLSRLASSDVNIASSTSAMSSTTTITEVSHTSELANNPTPERARRHRRTVPAILTTGYSTKNIVDKLNEAGPAKFLINNIGPKKCKIVLPSLLEYNETKAALKATNINSYTFTPEEIKPQSILLKGLSIETTLEEVSNELLALKIPNVTISKIDTFNNNSDRTKIFIIQITLESNMSALIQTKSLLHQIIK</sequence>
<organism evidence="2 3">
    <name type="scientific">Trichogramma kaykai</name>
    <dbReference type="NCBI Taxonomy" id="54128"/>
    <lineage>
        <taxon>Eukaryota</taxon>
        <taxon>Metazoa</taxon>
        <taxon>Ecdysozoa</taxon>
        <taxon>Arthropoda</taxon>
        <taxon>Hexapoda</taxon>
        <taxon>Insecta</taxon>
        <taxon>Pterygota</taxon>
        <taxon>Neoptera</taxon>
        <taxon>Endopterygota</taxon>
        <taxon>Hymenoptera</taxon>
        <taxon>Apocrita</taxon>
        <taxon>Proctotrupomorpha</taxon>
        <taxon>Chalcidoidea</taxon>
        <taxon>Trichogrammatidae</taxon>
        <taxon>Trichogramma</taxon>
    </lineage>
</organism>
<feature type="region of interest" description="Disordered" evidence="1">
    <location>
        <begin position="87"/>
        <end position="111"/>
    </location>
</feature>
<comment type="caution">
    <text evidence="2">The sequence shown here is derived from an EMBL/GenBank/DDBJ whole genome shotgun (WGS) entry which is preliminary data.</text>
</comment>
<accession>A0ABD2WLW9</accession>
<evidence type="ECO:0000313" key="2">
    <source>
        <dbReference type="EMBL" id="KAL3393477.1"/>
    </source>
</evidence>
<dbReference type="EMBL" id="JBJJXI010000097">
    <property type="protein sequence ID" value="KAL3393477.1"/>
    <property type="molecule type" value="Genomic_DNA"/>
</dbReference>
<evidence type="ECO:0000256" key="1">
    <source>
        <dbReference type="SAM" id="MobiDB-lite"/>
    </source>
</evidence>
<name>A0ABD2WLW9_9HYME</name>
<feature type="compositionally biased region" description="Polar residues" evidence="1">
    <location>
        <begin position="93"/>
        <end position="105"/>
    </location>
</feature>
<protein>
    <recommendedName>
        <fullName evidence="4">Pre-C2HC domain-containing protein</fullName>
    </recommendedName>
</protein>
<dbReference type="AlphaFoldDB" id="A0ABD2WLW9"/>
<evidence type="ECO:0000313" key="3">
    <source>
        <dbReference type="Proteomes" id="UP001627154"/>
    </source>
</evidence>
<dbReference type="Proteomes" id="UP001627154">
    <property type="component" value="Unassembled WGS sequence"/>
</dbReference>
<gene>
    <name evidence="2" type="ORF">TKK_012149</name>
</gene>
<reference evidence="2 3" key="1">
    <citation type="journal article" date="2024" name="bioRxiv">
        <title>A reference genome for Trichogramma kaykai: A tiny desert-dwelling parasitoid wasp with competing sex-ratio distorters.</title>
        <authorList>
            <person name="Culotta J."/>
            <person name="Lindsey A.R."/>
        </authorList>
    </citation>
    <scope>NUCLEOTIDE SEQUENCE [LARGE SCALE GENOMIC DNA]</scope>
    <source>
        <strain evidence="2 3">KSX58</strain>
    </source>
</reference>
<evidence type="ECO:0008006" key="4">
    <source>
        <dbReference type="Google" id="ProtNLM"/>
    </source>
</evidence>
<keyword evidence="3" id="KW-1185">Reference proteome</keyword>
<proteinExistence type="predicted"/>